<evidence type="ECO:0000256" key="1">
    <source>
        <dbReference type="SAM" id="Phobius"/>
    </source>
</evidence>
<organism evidence="2 3">
    <name type="scientific">Amanita thiersii Skay4041</name>
    <dbReference type="NCBI Taxonomy" id="703135"/>
    <lineage>
        <taxon>Eukaryota</taxon>
        <taxon>Fungi</taxon>
        <taxon>Dikarya</taxon>
        <taxon>Basidiomycota</taxon>
        <taxon>Agaricomycotina</taxon>
        <taxon>Agaricomycetes</taxon>
        <taxon>Agaricomycetidae</taxon>
        <taxon>Agaricales</taxon>
        <taxon>Pluteineae</taxon>
        <taxon>Amanitaceae</taxon>
        <taxon>Amanita</taxon>
    </lineage>
</organism>
<feature type="transmembrane region" description="Helical" evidence="1">
    <location>
        <begin position="31"/>
        <end position="51"/>
    </location>
</feature>
<protein>
    <submittedName>
        <fullName evidence="2">Uncharacterized protein</fullName>
    </submittedName>
</protein>
<keyword evidence="1" id="KW-0812">Transmembrane</keyword>
<dbReference type="AlphaFoldDB" id="A0A2A9N9I9"/>
<dbReference type="EMBL" id="KZ302264">
    <property type="protein sequence ID" value="PFH45934.1"/>
    <property type="molecule type" value="Genomic_DNA"/>
</dbReference>
<dbReference type="Proteomes" id="UP000242287">
    <property type="component" value="Unassembled WGS sequence"/>
</dbReference>
<gene>
    <name evidence="2" type="ORF">AMATHDRAFT_70876</name>
</gene>
<proteinExistence type="predicted"/>
<reference evidence="2 3" key="1">
    <citation type="submission" date="2014-02" db="EMBL/GenBank/DDBJ databases">
        <title>Transposable element dynamics among asymbiotic and ectomycorrhizal Amanita fungi.</title>
        <authorList>
            <consortium name="DOE Joint Genome Institute"/>
            <person name="Hess J."/>
            <person name="Skrede I."/>
            <person name="Wolfe B."/>
            <person name="LaButti K."/>
            <person name="Ohm R.A."/>
            <person name="Grigoriev I.V."/>
            <person name="Pringle A."/>
        </authorList>
    </citation>
    <scope>NUCLEOTIDE SEQUENCE [LARGE SCALE GENOMIC DNA]</scope>
    <source>
        <strain evidence="2 3">SKay4041</strain>
    </source>
</reference>
<keyword evidence="3" id="KW-1185">Reference proteome</keyword>
<keyword evidence="1" id="KW-1133">Transmembrane helix</keyword>
<evidence type="ECO:0000313" key="2">
    <source>
        <dbReference type="EMBL" id="PFH45934.1"/>
    </source>
</evidence>
<evidence type="ECO:0000313" key="3">
    <source>
        <dbReference type="Proteomes" id="UP000242287"/>
    </source>
</evidence>
<name>A0A2A9N9I9_9AGAR</name>
<sequence>MFQITGLIGAASGIFIGGLVLLGVMTGGVALGVIGIVGAVLGIVALVGFLFSVFDGAAERSVCCIFIQVNWVASLILSTEYAQGHSRSIIRKGEGQGSV</sequence>
<accession>A0A2A9N9I9</accession>
<feature type="transmembrane region" description="Helical" evidence="1">
    <location>
        <begin position="7"/>
        <end position="25"/>
    </location>
</feature>
<keyword evidence="1" id="KW-0472">Membrane</keyword>